<protein>
    <recommendedName>
        <fullName evidence="4">Transporter</fullName>
    </recommendedName>
</protein>
<keyword evidence="1" id="KW-0812">Transmembrane</keyword>
<feature type="transmembrane region" description="Helical" evidence="1">
    <location>
        <begin position="307"/>
        <end position="330"/>
    </location>
</feature>
<organism evidence="2 3">
    <name type="scientific">Fusobacterium ulcerans</name>
    <dbReference type="NCBI Taxonomy" id="861"/>
    <lineage>
        <taxon>Bacteria</taxon>
        <taxon>Fusobacteriati</taxon>
        <taxon>Fusobacteriota</taxon>
        <taxon>Fusobacteriia</taxon>
        <taxon>Fusobacteriales</taxon>
        <taxon>Fusobacteriaceae</taxon>
        <taxon>Fusobacterium</taxon>
    </lineage>
</organism>
<evidence type="ECO:0000256" key="1">
    <source>
        <dbReference type="SAM" id="Phobius"/>
    </source>
</evidence>
<keyword evidence="1" id="KW-0472">Membrane</keyword>
<proteinExistence type="predicted"/>
<reference evidence="2 3" key="1">
    <citation type="submission" date="2018-06" db="EMBL/GenBank/DDBJ databases">
        <authorList>
            <consortium name="Pathogen Informatics"/>
            <person name="Doyle S."/>
        </authorList>
    </citation>
    <scope>NUCLEOTIDE SEQUENCE [LARGE SCALE GENOMIC DNA]</scope>
    <source>
        <strain evidence="2 3">NCTC12112</strain>
    </source>
</reference>
<feature type="transmembrane region" description="Helical" evidence="1">
    <location>
        <begin position="342"/>
        <end position="366"/>
    </location>
</feature>
<feature type="transmembrane region" description="Helical" evidence="1">
    <location>
        <begin position="31"/>
        <end position="49"/>
    </location>
</feature>
<dbReference type="AlphaFoldDB" id="A0AAX2J895"/>
<evidence type="ECO:0000313" key="3">
    <source>
        <dbReference type="Proteomes" id="UP000249008"/>
    </source>
</evidence>
<gene>
    <name evidence="2" type="ORF">NCTC12112_00800</name>
</gene>
<feature type="transmembrane region" description="Helical" evidence="1">
    <location>
        <begin position="163"/>
        <end position="182"/>
    </location>
</feature>
<feature type="transmembrane region" description="Helical" evidence="1">
    <location>
        <begin position="7"/>
        <end position="25"/>
    </location>
</feature>
<dbReference type="Proteomes" id="UP000249008">
    <property type="component" value="Chromosome 1"/>
</dbReference>
<dbReference type="KEGG" id="ful:C4N20_11220"/>
<feature type="transmembrane region" description="Helical" evidence="1">
    <location>
        <begin position="194"/>
        <end position="218"/>
    </location>
</feature>
<accession>A0AAX2J895</accession>
<keyword evidence="1" id="KW-1133">Transmembrane helix</keyword>
<feature type="transmembrane region" description="Helical" evidence="1">
    <location>
        <begin position="61"/>
        <end position="90"/>
    </location>
</feature>
<feature type="transmembrane region" description="Helical" evidence="1">
    <location>
        <begin position="224"/>
        <end position="244"/>
    </location>
</feature>
<name>A0AAX2J895_9FUSO</name>
<evidence type="ECO:0008006" key="4">
    <source>
        <dbReference type="Google" id="ProtNLM"/>
    </source>
</evidence>
<feature type="transmembrane region" description="Helical" evidence="1">
    <location>
        <begin position="102"/>
        <end position="122"/>
    </location>
</feature>
<evidence type="ECO:0000313" key="2">
    <source>
        <dbReference type="EMBL" id="SQJ00520.1"/>
    </source>
</evidence>
<sequence length="375" mass="44539">MKIIYRKISAHLFFIFFTCIIFSPYVKGKTIYLYGIIPFFDFFYLRWLGREKINTRLLIAWFWFIIILVLYGDFEFIVRIFFIIGTLYYLFYLKSIKLFSIFYNYIFLNIFIGILQFIFIYINPKIAYLLGPENLAKTFLGSFAGPANANFFSIGLLKRASGLSREVGFFASLMVITIILYIEDKDIKKDKWKSILLIIGFIISMSKMSPLLFVYFAIKKMEKYLNKIPLIISTLMIIIFLIIFSKYLFEKGFFIPRHETWNHRLGGYFIILKYNLYHLIFPIKTISEILNNYPNLLFLKELSSLKIFTSISEIILHHGIIIFFTGILLLKKLKLKTSDFLLLTLLTFNTGYITVTSYAILTYFYVFYKKRKEFK</sequence>
<dbReference type="EMBL" id="LS483487">
    <property type="protein sequence ID" value="SQJ00520.1"/>
    <property type="molecule type" value="Genomic_DNA"/>
</dbReference>